<dbReference type="EMBL" id="GGEC01054885">
    <property type="protein sequence ID" value="MBX35369.1"/>
    <property type="molecule type" value="Transcribed_RNA"/>
</dbReference>
<protein>
    <submittedName>
        <fullName evidence="1">Uncharacterized protein</fullName>
    </submittedName>
</protein>
<name>A0A2P2MYV4_RHIMU</name>
<reference evidence="1" key="1">
    <citation type="submission" date="2018-02" db="EMBL/GenBank/DDBJ databases">
        <title>Rhizophora mucronata_Transcriptome.</title>
        <authorList>
            <person name="Meera S.P."/>
            <person name="Sreeshan A."/>
            <person name="Augustine A."/>
        </authorList>
    </citation>
    <scope>NUCLEOTIDE SEQUENCE</scope>
    <source>
        <tissue evidence="1">Leaf</tissue>
    </source>
</reference>
<proteinExistence type="predicted"/>
<organism evidence="1">
    <name type="scientific">Rhizophora mucronata</name>
    <name type="common">Asiatic mangrove</name>
    <dbReference type="NCBI Taxonomy" id="61149"/>
    <lineage>
        <taxon>Eukaryota</taxon>
        <taxon>Viridiplantae</taxon>
        <taxon>Streptophyta</taxon>
        <taxon>Embryophyta</taxon>
        <taxon>Tracheophyta</taxon>
        <taxon>Spermatophyta</taxon>
        <taxon>Magnoliopsida</taxon>
        <taxon>eudicotyledons</taxon>
        <taxon>Gunneridae</taxon>
        <taxon>Pentapetalae</taxon>
        <taxon>rosids</taxon>
        <taxon>fabids</taxon>
        <taxon>Malpighiales</taxon>
        <taxon>Rhizophoraceae</taxon>
        <taxon>Rhizophora</taxon>
    </lineage>
</organism>
<sequence>MKLCPILLLFLVPSRLLYHCKSPKAKILLIPFLVILYMDAKSMLESWLCTKFCCSKIENGR</sequence>
<accession>A0A2P2MYV4</accession>
<evidence type="ECO:0000313" key="1">
    <source>
        <dbReference type="EMBL" id="MBX35369.1"/>
    </source>
</evidence>
<dbReference type="AlphaFoldDB" id="A0A2P2MYV4"/>